<accession>A0A0K9PL16</accession>
<comment type="caution">
    <text evidence="4">The sequence shown here is derived from an EMBL/GenBank/DDBJ whole genome shotgun (WGS) entry which is preliminary data.</text>
</comment>
<dbReference type="FunFam" id="1.25.40.10:FF:000090">
    <property type="entry name" value="Pentatricopeptide repeat-containing protein, chloroplastic"/>
    <property type="match status" value="1"/>
</dbReference>
<dbReference type="Pfam" id="PF14432">
    <property type="entry name" value="DYW_deaminase"/>
    <property type="match status" value="1"/>
</dbReference>
<evidence type="ECO:0000259" key="3">
    <source>
        <dbReference type="Pfam" id="PF14432"/>
    </source>
</evidence>
<dbReference type="InterPro" id="IPR046960">
    <property type="entry name" value="PPR_At4g14850-like_plant"/>
</dbReference>
<keyword evidence="5" id="KW-1185">Reference proteome</keyword>
<dbReference type="OMA" id="FRCMKET"/>
<evidence type="ECO:0000256" key="1">
    <source>
        <dbReference type="ARBA" id="ARBA00022737"/>
    </source>
</evidence>
<evidence type="ECO:0000256" key="2">
    <source>
        <dbReference type="PROSITE-ProRule" id="PRU00708"/>
    </source>
</evidence>
<dbReference type="SUPFAM" id="SSF48452">
    <property type="entry name" value="TPR-like"/>
    <property type="match status" value="1"/>
</dbReference>
<sequence>MQQERRLFLLLQKCRSLRKLYKIHALIILNGFSQKSSLLHKLLSCCITHGELAHASLAFEQSVNPSTTVWNQIIRGFSKSKTPHQAILLYSRFIRTQSGDFDDRRPNGFTYSFLLNACSNPFLLREGLQFHCGILVRGFLSSVYVQTNLINMYAIYSSDHIHLNGIGSARKVFDNISHKNVAAWNSMLVAYVRWSVDTVNAMRLFDRMPERDVFSWTTVIAACARSGRSKQAVVLFQRMYCAGVTADQVTMVSVLSACADLGDFELGRRIHSWVMNNNNSSRRHRQLVSLDNALINMYVKCGAIDEAYSIFQNMAERSVVSWTTMITGLVVHGQAKRAMEIFQQMQQSRESPDETTFIGVLCACNLMRRPDEGLNYFNYMTKTYNIKPTVRHFSCIVDMLSKAGRIDEAVQIIEADMLPIQPNEAVWSCLLSGCRIHGDFHTASLAGRRLLELEQQQEGLEIGGQLAQLSNLYIGFGAWDEGLQLRRRMVESGMRKLGGRSWIVVHGVVHEFMAGDQNKKRFDNAAVYDMVREIVDRAKTAGYKSKTSEVMLDVEEEERELFLLLHSEKLAMAFGLISFSDKTTPIRIVTNLRVCSDCHSFAEFISRSFNREIIIRERNRFHHFHGTTCRTCNCK</sequence>
<dbReference type="InterPro" id="IPR046848">
    <property type="entry name" value="E_motif"/>
</dbReference>
<keyword evidence="1" id="KW-0677">Repeat</keyword>
<gene>
    <name evidence="4" type="ORF">ZOSMA_20G01070</name>
</gene>
<dbReference type="Proteomes" id="UP000036987">
    <property type="component" value="Unassembled WGS sequence"/>
</dbReference>
<dbReference type="OrthoDB" id="736185at2759"/>
<dbReference type="NCBIfam" id="TIGR00756">
    <property type="entry name" value="PPR"/>
    <property type="match status" value="2"/>
</dbReference>
<dbReference type="PANTHER" id="PTHR47926">
    <property type="entry name" value="PENTATRICOPEPTIDE REPEAT-CONTAINING PROTEIN"/>
    <property type="match status" value="1"/>
</dbReference>
<dbReference type="GO" id="GO:0003723">
    <property type="term" value="F:RNA binding"/>
    <property type="evidence" value="ECO:0007669"/>
    <property type="project" value="InterPro"/>
</dbReference>
<dbReference type="Pfam" id="PF13041">
    <property type="entry name" value="PPR_2"/>
    <property type="match status" value="2"/>
</dbReference>
<organism evidence="4 5">
    <name type="scientific">Zostera marina</name>
    <name type="common">Eelgrass</name>
    <dbReference type="NCBI Taxonomy" id="29655"/>
    <lineage>
        <taxon>Eukaryota</taxon>
        <taxon>Viridiplantae</taxon>
        <taxon>Streptophyta</taxon>
        <taxon>Embryophyta</taxon>
        <taxon>Tracheophyta</taxon>
        <taxon>Spermatophyta</taxon>
        <taxon>Magnoliopsida</taxon>
        <taxon>Liliopsida</taxon>
        <taxon>Zosteraceae</taxon>
        <taxon>Zostera</taxon>
    </lineage>
</organism>
<dbReference type="AlphaFoldDB" id="A0A0K9PL16"/>
<reference evidence="5" key="1">
    <citation type="journal article" date="2016" name="Nature">
        <title>The genome of the seagrass Zostera marina reveals angiosperm adaptation to the sea.</title>
        <authorList>
            <person name="Olsen J.L."/>
            <person name="Rouze P."/>
            <person name="Verhelst B."/>
            <person name="Lin Y.-C."/>
            <person name="Bayer T."/>
            <person name="Collen J."/>
            <person name="Dattolo E."/>
            <person name="De Paoli E."/>
            <person name="Dittami S."/>
            <person name="Maumus F."/>
            <person name="Michel G."/>
            <person name="Kersting A."/>
            <person name="Lauritano C."/>
            <person name="Lohaus R."/>
            <person name="Toepel M."/>
            <person name="Tonon T."/>
            <person name="Vanneste K."/>
            <person name="Amirebrahimi M."/>
            <person name="Brakel J."/>
            <person name="Bostroem C."/>
            <person name="Chovatia M."/>
            <person name="Grimwood J."/>
            <person name="Jenkins J.W."/>
            <person name="Jueterbock A."/>
            <person name="Mraz A."/>
            <person name="Stam W.T."/>
            <person name="Tice H."/>
            <person name="Bornberg-Bauer E."/>
            <person name="Green P.J."/>
            <person name="Pearson G.A."/>
            <person name="Procaccini G."/>
            <person name="Duarte C.M."/>
            <person name="Schmutz J."/>
            <person name="Reusch T.B.H."/>
            <person name="Van de Peer Y."/>
        </authorList>
    </citation>
    <scope>NUCLEOTIDE SEQUENCE [LARGE SCALE GENOMIC DNA]</scope>
    <source>
        <strain evidence="5">cv. Finnish</strain>
    </source>
</reference>
<dbReference type="PANTHER" id="PTHR47926:SF526">
    <property type="entry name" value="PENTACOTRIPEPTIDE-REPEAT REGION OF PRORP DOMAIN-CONTAINING PROTEIN"/>
    <property type="match status" value="1"/>
</dbReference>
<protein>
    <submittedName>
        <fullName evidence="4">Pentatricopeptide repeat-containing protein</fullName>
    </submittedName>
</protein>
<dbReference type="GO" id="GO:0008270">
    <property type="term" value="F:zinc ion binding"/>
    <property type="evidence" value="ECO:0007669"/>
    <property type="project" value="InterPro"/>
</dbReference>
<dbReference type="PROSITE" id="PS51375">
    <property type="entry name" value="PPR"/>
    <property type="match status" value="2"/>
</dbReference>
<dbReference type="Gene3D" id="1.25.40.10">
    <property type="entry name" value="Tetratricopeptide repeat domain"/>
    <property type="match status" value="4"/>
</dbReference>
<dbReference type="InterPro" id="IPR002885">
    <property type="entry name" value="PPR_rpt"/>
</dbReference>
<feature type="repeat" description="PPR" evidence="2">
    <location>
        <begin position="318"/>
        <end position="352"/>
    </location>
</feature>
<feature type="domain" description="DYW" evidence="3">
    <location>
        <begin position="542"/>
        <end position="631"/>
    </location>
</feature>
<dbReference type="Pfam" id="PF20431">
    <property type="entry name" value="E_motif"/>
    <property type="match status" value="1"/>
</dbReference>
<evidence type="ECO:0000313" key="5">
    <source>
        <dbReference type="Proteomes" id="UP000036987"/>
    </source>
</evidence>
<dbReference type="Pfam" id="PF01535">
    <property type="entry name" value="PPR"/>
    <property type="match status" value="1"/>
</dbReference>
<dbReference type="InterPro" id="IPR032867">
    <property type="entry name" value="DYW_dom"/>
</dbReference>
<evidence type="ECO:0000313" key="4">
    <source>
        <dbReference type="EMBL" id="KMZ69629.1"/>
    </source>
</evidence>
<dbReference type="InterPro" id="IPR011990">
    <property type="entry name" value="TPR-like_helical_dom_sf"/>
</dbReference>
<proteinExistence type="predicted"/>
<dbReference type="EMBL" id="LFYR01000757">
    <property type="protein sequence ID" value="KMZ69629.1"/>
    <property type="molecule type" value="Genomic_DNA"/>
</dbReference>
<dbReference type="GO" id="GO:0009451">
    <property type="term" value="P:RNA modification"/>
    <property type="evidence" value="ECO:0000318"/>
    <property type="project" value="GO_Central"/>
</dbReference>
<name>A0A0K9PL16_ZOSMR</name>
<dbReference type="STRING" id="29655.A0A0K9PL16"/>
<feature type="repeat" description="PPR" evidence="2">
    <location>
        <begin position="212"/>
        <end position="246"/>
    </location>
</feature>